<dbReference type="Proteomes" id="UP000263377">
    <property type="component" value="Unassembled WGS sequence"/>
</dbReference>
<sequence>MPHYWGMIKEADVGTLRTAVQVLTTFEGRYKQQVTAWQTMQRTLASSSWHGQASDATTTALQNRTNQLLLVDQFIEDLRRMLTDGIDSVLLLQARQQTLITRATGNCLEIVAADVNATPVVRVLPPDQHSRNDPEWRKEVEAARDRLVTDIDALCTSARGDDDRLARALAAFDYIAKQDGDYYPEKVAEITKAVAELDRMPGGGVGSGGGNPDSNRAWWDSLPEATRQQLIQDHPGKIGSLNGLPAEVRDQANRAWLPQLREEMARELTGPRSQNITQANLDGLDALQKQIDTPGTPPQLLLSVDDPRSVSHVPGAVLAYGNPDTATHIAAYVPPDPAVGTLPADAAAARNLAVAAGKADPTKPTASIVFTNLGPAGDPYQTPTASLSPLRDGGQTIHGTYNGLRASHRDGNATLSEVAAPADGSGFAVASTPLADTGKPGWSFTTDSIVARTPGGPDDPSSRHTAANAIVGRR</sequence>
<evidence type="ECO:0000313" key="2">
    <source>
        <dbReference type="EMBL" id="RGD57753.1"/>
    </source>
</evidence>
<proteinExistence type="predicted"/>
<accession>A0A372ZPF6</accession>
<evidence type="ECO:0000256" key="1">
    <source>
        <dbReference type="SAM" id="MobiDB-lite"/>
    </source>
</evidence>
<organism evidence="2 3">
    <name type="scientific">Kitasatospora xanthocidica</name>
    <dbReference type="NCBI Taxonomy" id="83382"/>
    <lineage>
        <taxon>Bacteria</taxon>
        <taxon>Bacillati</taxon>
        <taxon>Actinomycetota</taxon>
        <taxon>Actinomycetes</taxon>
        <taxon>Kitasatosporales</taxon>
        <taxon>Streptomycetaceae</taxon>
        <taxon>Kitasatospora</taxon>
    </lineage>
</organism>
<feature type="region of interest" description="Disordered" evidence="1">
    <location>
        <begin position="432"/>
        <end position="474"/>
    </location>
</feature>
<dbReference type="RefSeq" id="WP_147409031.1">
    <property type="nucleotide sequence ID" value="NZ_QVIG01000001.1"/>
</dbReference>
<comment type="caution">
    <text evidence="2">The sequence shown here is derived from an EMBL/GenBank/DDBJ whole genome shotgun (WGS) entry which is preliminary data.</text>
</comment>
<name>A0A372ZPF6_9ACTN</name>
<keyword evidence="3" id="KW-1185">Reference proteome</keyword>
<dbReference type="EMBL" id="QVIG01000001">
    <property type="protein sequence ID" value="RGD57753.1"/>
    <property type="molecule type" value="Genomic_DNA"/>
</dbReference>
<protein>
    <submittedName>
        <fullName evidence="2">Uncharacterized protein</fullName>
    </submittedName>
</protein>
<reference evidence="2 3" key="1">
    <citation type="submission" date="2018-08" db="EMBL/GenBank/DDBJ databases">
        <title>Diversity &amp; Physiological Properties of Lignin-Decomposing Actinobacteria from Soil.</title>
        <authorList>
            <person name="Roh S.G."/>
            <person name="Kim S.B."/>
        </authorList>
    </citation>
    <scope>NUCLEOTIDE SEQUENCE [LARGE SCALE GENOMIC DNA]</scope>
    <source>
        <strain evidence="2 3">MMS17-GH009</strain>
    </source>
</reference>
<gene>
    <name evidence="2" type="ORF">DR950_08090</name>
</gene>
<evidence type="ECO:0000313" key="3">
    <source>
        <dbReference type="Proteomes" id="UP000263377"/>
    </source>
</evidence>
<dbReference type="AlphaFoldDB" id="A0A372ZPF6"/>